<evidence type="ECO:0000256" key="10">
    <source>
        <dbReference type="ARBA" id="ARBA00023237"/>
    </source>
</evidence>
<evidence type="ECO:0000256" key="2">
    <source>
        <dbReference type="ARBA" id="ARBA00022448"/>
    </source>
</evidence>
<evidence type="ECO:0000256" key="1">
    <source>
        <dbReference type="ARBA" id="ARBA00004571"/>
    </source>
</evidence>
<dbReference type="InterPro" id="IPR036942">
    <property type="entry name" value="Beta-barrel_TonB_sf"/>
</dbReference>
<keyword evidence="18" id="KW-1185">Reference proteome</keyword>
<geneLocation type="plasmid" evidence="17 18">
    <name>pSA2</name>
</geneLocation>
<feature type="region of interest" description="Disordered" evidence="13">
    <location>
        <begin position="435"/>
        <end position="463"/>
    </location>
</feature>
<dbReference type="InterPro" id="IPR000531">
    <property type="entry name" value="Beta-barrel_TonB"/>
</dbReference>
<protein>
    <recommendedName>
        <fullName evidence="19">TonB-dependent receptor</fullName>
    </recommendedName>
</protein>
<dbReference type="PROSITE" id="PS52016">
    <property type="entry name" value="TONB_DEPENDENT_REC_3"/>
    <property type="match status" value="1"/>
</dbReference>
<dbReference type="PANTHER" id="PTHR32552:SF81">
    <property type="entry name" value="TONB-DEPENDENT OUTER MEMBRANE RECEPTOR"/>
    <property type="match status" value="1"/>
</dbReference>
<dbReference type="PANTHER" id="PTHR32552">
    <property type="entry name" value="FERRICHROME IRON RECEPTOR-RELATED"/>
    <property type="match status" value="1"/>
</dbReference>
<evidence type="ECO:0000256" key="4">
    <source>
        <dbReference type="ARBA" id="ARBA00022496"/>
    </source>
</evidence>
<keyword evidence="10 11" id="KW-0998">Cell outer membrane</keyword>
<keyword evidence="4" id="KW-0410">Iron transport</keyword>
<evidence type="ECO:0000259" key="16">
    <source>
        <dbReference type="Pfam" id="PF07715"/>
    </source>
</evidence>
<dbReference type="EMBL" id="CP017077">
    <property type="protein sequence ID" value="AOR80831.1"/>
    <property type="molecule type" value="Genomic_DNA"/>
</dbReference>
<feature type="signal peptide" evidence="14">
    <location>
        <begin position="1"/>
        <end position="25"/>
    </location>
</feature>
<keyword evidence="7" id="KW-0406">Ion transport</keyword>
<dbReference type="InterPro" id="IPR012910">
    <property type="entry name" value="Plug_dom"/>
</dbReference>
<evidence type="ECO:0000256" key="8">
    <source>
        <dbReference type="ARBA" id="ARBA00023077"/>
    </source>
</evidence>
<proteinExistence type="inferred from homology"/>
<feature type="domain" description="TonB-dependent receptor plug" evidence="16">
    <location>
        <begin position="54"/>
        <end position="160"/>
    </location>
</feature>
<dbReference type="RefSeq" id="WP_069710104.1">
    <property type="nucleotide sequence ID" value="NZ_CP017077.1"/>
</dbReference>
<evidence type="ECO:0000256" key="12">
    <source>
        <dbReference type="RuleBase" id="RU003357"/>
    </source>
</evidence>
<dbReference type="GO" id="GO:0009279">
    <property type="term" value="C:cell outer membrane"/>
    <property type="evidence" value="ECO:0007669"/>
    <property type="project" value="UniProtKB-SubCell"/>
</dbReference>
<sequence>MTRFRASHAVSTLALIAATPFAAHAQETATPAAQEADGGLQEIIVTAEKRESNVQKTAIAIDVVTSDKLAKNGVANMESLQAVAPGIQFGQSGANTIVTVRGVSGRDTSEIGDPAVAINMDGIFLQRPAGMNAAFFDLDRIEVLRGPQGTLYGRNATGGVINVVSKRPELGDFGGYAAVDAGNYNTINLEAAVNIPVGDTIAIRASGIRRERDGFRDVGNGQRGDDEYSRGGRLQALFKPNDSLSVLLSGGYLKQSGFGPVQAGYPTTRAEPPTDWDEVKTIPLNFKNDYDLTRKTLSAQLDYDFGPVKATYLFGYVGVDKDQTFDNDGTATKSYVFRAGEFSDDTSHELRLSSKTGGPFTWQTGLYYYNQDLAVRSQNYVNPNGNVVLLRDYHYDVQVKSKAAFGQISYAFTDQLKASAGIRWSQDTKTRTGYAYNGPSLANPPATQPVLNYAPTDDRSRDSDVSYHVGLDYQATPANLVYAKVDKGYKSGGFTSINAYGPETVIAYEVGSKNRLLGNTLQLNLSGFIYDYKDQQVSQTTNQGVQVLNAGNSRVKGIEAQVEWKASNADSIDLSINWLDAKFKKFAVNTGGVNVDLAGNHLIQAPEWSLSGGYQHVFELANGGDITPRVQATYRSTSYLTFYNRANDRQKPYETVDASLTYTAPENAWSLQAYVRNLTNSVILTGASIGSFTGTNFYQFAAPRTYGVRLQGKF</sequence>
<gene>
    <name evidence="17" type="ORF">BES08_28945</name>
</gene>
<evidence type="ECO:0000259" key="15">
    <source>
        <dbReference type="Pfam" id="PF00593"/>
    </source>
</evidence>
<keyword evidence="17" id="KW-0614">Plasmid</keyword>
<dbReference type="Gene3D" id="2.40.170.20">
    <property type="entry name" value="TonB-dependent receptor, beta-barrel domain"/>
    <property type="match status" value="1"/>
</dbReference>
<keyword evidence="6" id="KW-0408">Iron</keyword>
<evidence type="ECO:0000256" key="13">
    <source>
        <dbReference type="SAM" id="MobiDB-lite"/>
    </source>
</evidence>
<dbReference type="Pfam" id="PF07715">
    <property type="entry name" value="Plug"/>
    <property type="match status" value="1"/>
</dbReference>
<evidence type="ECO:0000313" key="18">
    <source>
        <dbReference type="Proteomes" id="UP000094626"/>
    </source>
</evidence>
<name>A0A1D8AFJ6_9SPHN</name>
<evidence type="ECO:0000256" key="14">
    <source>
        <dbReference type="SAM" id="SignalP"/>
    </source>
</evidence>
<dbReference type="OrthoDB" id="7614057at2"/>
<feature type="chain" id="PRO_5009104928" description="TonB-dependent receptor" evidence="14">
    <location>
        <begin position="26"/>
        <end position="714"/>
    </location>
</feature>
<dbReference type="KEGG" id="nre:BES08_28945"/>
<keyword evidence="9 11" id="KW-0472">Membrane</keyword>
<dbReference type="Proteomes" id="UP000094626">
    <property type="component" value="Plasmid pSA2"/>
</dbReference>
<evidence type="ECO:0000256" key="11">
    <source>
        <dbReference type="PROSITE-ProRule" id="PRU01360"/>
    </source>
</evidence>
<organism evidence="17 18">
    <name type="scientific">Novosphingobium resinovorum</name>
    <dbReference type="NCBI Taxonomy" id="158500"/>
    <lineage>
        <taxon>Bacteria</taxon>
        <taxon>Pseudomonadati</taxon>
        <taxon>Pseudomonadota</taxon>
        <taxon>Alphaproteobacteria</taxon>
        <taxon>Sphingomonadales</taxon>
        <taxon>Sphingomonadaceae</taxon>
        <taxon>Novosphingobium</taxon>
    </lineage>
</organism>
<dbReference type="AlphaFoldDB" id="A0A1D8AFJ6"/>
<comment type="similarity">
    <text evidence="11 12">Belongs to the TonB-dependent receptor family.</text>
</comment>
<keyword evidence="8 12" id="KW-0798">TonB box</keyword>
<accession>A0A1D8AFJ6</accession>
<dbReference type="InterPro" id="IPR039426">
    <property type="entry name" value="TonB-dep_rcpt-like"/>
</dbReference>
<evidence type="ECO:0000256" key="5">
    <source>
        <dbReference type="ARBA" id="ARBA00022692"/>
    </source>
</evidence>
<evidence type="ECO:0000256" key="6">
    <source>
        <dbReference type="ARBA" id="ARBA00023004"/>
    </source>
</evidence>
<evidence type="ECO:0000256" key="9">
    <source>
        <dbReference type="ARBA" id="ARBA00023136"/>
    </source>
</evidence>
<evidence type="ECO:0000313" key="17">
    <source>
        <dbReference type="EMBL" id="AOR80831.1"/>
    </source>
</evidence>
<reference evidence="18" key="1">
    <citation type="journal article" date="2017" name="J. Biotechnol.">
        <title>Complete genome sequence of Novosphingobium resinovorum SA1, a versatile xenobiotic-degrading bacterium capable of utilizing sulfanilic acid.</title>
        <authorList>
            <person name="Hegedus B."/>
            <person name="Kos P.B."/>
            <person name="Balint B."/>
            <person name="Maroti G."/>
            <person name="Gan H.M."/>
            <person name="Perei K."/>
            <person name="Rakhely G."/>
        </authorList>
    </citation>
    <scope>NUCLEOTIDE SEQUENCE [LARGE SCALE GENOMIC DNA]</scope>
    <source>
        <strain evidence="18">SA1</strain>
    </source>
</reference>
<evidence type="ECO:0000256" key="7">
    <source>
        <dbReference type="ARBA" id="ARBA00023065"/>
    </source>
</evidence>
<keyword evidence="3 11" id="KW-1134">Transmembrane beta strand</keyword>
<dbReference type="Pfam" id="PF00593">
    <property type="entry name" value="TonB_dep_Rec_b-barrel"/>
    <property type="match status" value="1"/>
</dbReference>
<dbReference type="SUPFAM" id="SSF56935">
    <property type="entry name" value="Porins"/>
    <property type="match status" value="1"/>
</dbReference>
<keyword evidence="2 11" id="KW-0813">Transport</keyword>
<dbReference type="GO" id="GO:0006826">
    <property type="term" value="P:iron ion transport"/>
    <property type="evidence" value="ECO:0007669"/>
    <property type="project" value="UniProtKB-KW"/>
</dbReference>
<keyword evidence="14" id="KW-0732">Signal</keyword>
<evidence type="ECO:0008006" key="19">
    <source>
        <dbReference type="Google" id="ProtNLM"/>
    </source>
</evidence>
<evidence type="ECO:0000256" key="3">
    <source>
        <dbReference type="ARBA" id="ARBA00022452"/>
    </source>
</evidence>
<feature type="domain" description="TonB-dependent receptor-like beta-barrel" evidence="15">
    <location>
        <begin position="256"/>
        <end position="678"/>
    </location>
</feature>
<comment type="subcellular location">
    <subcellularLocation>
        <location evidence="1 11">Cell outer membrane</location>
        <topology evidence="1 11">Multi-pass membrane protein</topology>
    </subcellularLocation>
</comment>
<keyword evidence="5 11" id="KW-0812">Transmembrane</keyword>